<keyword evidence="2" id="KW-1133">Transmembrane helix</keyword>
<feature type="transmembrane region" description="Helical" evidence="2">
    <location>
        <begin position="389"/>
        <end position="409"/>
    </location>
</feature>
<comment type="caution">
    <text evidence="3">The sequence shown here is derived from an EMBL/GenBank/DDBJ whole genome shotgun (WGS) entry which is preliminary data.</text>
</comment>
<dbReference type="SUPFAM" id="SSF81606">
    <property type="entry name" value="PP2C-like"/>
    <property type="match status" value="1"/>
</dbReference>
<keyword evidence="2" id="KW-0812">Transmembrane</keyword>
<reference evidence="3 4" key="1">
    <citation type="submission" date="2017-09" db="EMBL/GenBank/DDBJ databases">
        <title>Depth-based differentiation of microbial function through sediment-hosted aquifers and enrichment of novel symbionts in the deep terrestrial subsurface.</title>
        <authorList>
            <person name="Probst A.J."/>
            <person name="Ladd B."/>
            <person name="Jarett J.K."/>
            <person name="Geller-Mcgrath D.E."/>
            <person name="Sieber C.M."/>
            <person name="Emerson J.B."/>
            <person name="Anantharaman K."/>
            <person name="Thomas B.C."/>
            <person name="Malmstrom R."/>
            <person name="Stieglmeier M."/>
            <person name="Klingl A."/>
            <person name="Woyke T."/>
            <person name="Ryan C.M."/>
            <person name="Banfield J.F."/>
        </authorList>
    </citation>
    <scope>NUCLEOTIDE SEQUENCE [LARGE SCALE GENOMIC DNA]</scope>
    <source>
        <strain evidence="3">CG_4_10_14_0_8_um_filter_42_10</strain>
    </source>
</reference>
<gene>
    <name evidence="3" type="ORF">COY66_00440</name>
</gene>
<dbReference type="EMBL" id="PFMD01000004">
    <property type="protein sequence ID" value="PIY97253.1"/>
    <property type="molecule type" value="Genomic_DNA"/>
</dbReference>
<evidence type="ECO:0000313" key="4">
    <source>
        <dbReference type="Proteomes" id="UP000230779"/>
    </source>
</evidence>
<dbReference type="InterPro" id="IPR036457">
    <property type="entry name" value="PPM-type-like_dom_sf"/>
</dbReference>
<dbReference type="AlphaFoldDB" id="A0A2M7RKG4"/>
<evidence type="ECO:0008006" key="5">
    <source>
        <dbReference type="Google" id="ProtNLM"/>
    </source>
</evidence>
<dbReference type="SUPFAM" id="SSF101898">
    <property type="entry name" value="NHL repeat"/>
    <property type="match status" value="1"/>
</dbReference>
<dbReference type="Gene3D" id="2.120.10.30">
    <property type="entry name" value="TolB, C-terminal domain"/>
    <property type="match status" value="1"/>
</dbReference>
<keyword evidence="1" id="KW-0175">Coiled coil</keyword>
<keyword evidence="2" id="KW-0472">Membrane</keyword>
<evidence type="ECO:0000313" key="3">
    <source>
        <dbReference type="EMBL" id="PIY97253.1"/>
    </source>
</evidence>
<evidence type="ECO:0000256" key="2">
    <source>
        <dbReference type="SAM" id="Phobius"/>
    </source>
</evidence>
<sequence>MNGIIATISKLLIYNPGKSRSTASVYLPPITPLERQNLGQLLMLIEINSQDEINERVIQLIEEELNRNYYGSENFNLEMAFENALQKTNQKLHELILSGQNSWLDKFNCLIAVHKGRELHFAQLGETNAFFVQGPRIINIAEQAGENTVKINPLKIFSNVISGTVNENDALLFCTTTLLDYLSQEKLRRIITENSSEKAIQILNQLLADNNNDVSFAAIILKLQAAEGELDQVERKVAETVNAPYSTATETSMDSLINKERSTSELLTPSIWPNFTKGIKGLLTRLQKLWKKEGPEPSEEAGEARPLPRDMRIRKKESGLLMTILGLIGAGLKKLYELLVLGIKGVAGLFQQRKRRMIRGQIRTLPHRTNRQAAKWLVALKNLSPTRRVVLVIALLLLIIFAYNIVNLGSRAEKKQLKQQYADLVTQASEKTSAAEAALIYENEEEARVSLSEAKGLLAQIPSDQKELQGQINELSGKIQEQLNKVNHIVKIDNPAEFANLNIGDITASPKGIMLSGGTLYAYESDQNHIFTINVADQTAAAPETSGEIEGNLQKGIPLTTNRLLLYASGDKFYEFNAVDNSFSAVEISFANVDKTIQDFDTYLGRIYSLDTKNNQVFRHEKAGAGYAEGSAWITEEGLDITNATALAIDGSVYLAKNNGEIWKLFAGSRDTEFKVSAIDPAFSNPTQIIATPELENIYILDPNNKRVVVLNKEGGLVNQYFSDSFDNLIDFSVSEANKAIYLLNGVKVFKVDI</sequence>
<dbReference type="Proteomes" id="UP000230779">
    <property type="component" value="Unassembled WGS sequence"/>
</dbReference>
<proteinExistence type="predicted"/>
<name>A0A2M7RKG4_9BACT</name>
<accession>A0A2M7RKG4</accession>
<evidence type="ECO:0000256" key="1">
    <source>
        <dbReference type="SAM" id="Coils"/>
    </source>
</evidence>
<protein>
    <recommendedName>
        <fullName evidence="5">PPM-type phosphatase domain-containing protein</fullName>
    </recommendedName>
</protein>
<organism evidence="3 4">
    <name type="scientific">Candidatus Kerfeldbacteria bacterium CG_4_10_14_0_8_um_filter_42_10</name>
    <dbReference type="NCBI Taxonomy" id="2014248"/>
    <lineage>
        <taxon>Bacteria</taxon>
        <taxon>Candidatus Kerfeldiibacteriota</taxon>
    </lineage>
</organism>
<dbReference type="InterPro" id="IPR011042">
    <property type="entry name" value="6-blade_b-propeller_TolB-like"/>
</dbReference>
<feature type="coiled-coil region" evidence="1">
    <location>
        <begin position="216"/>
        <end position="243"/>
    </location>
</feature>